<reference evidence="1 2" key="1">
    <citation type="submission" date="2019-03" db="EMBL/GenBank/DDBJ databases">
        <title>Single cell metagenomics reveals metabolic interactions within the superorganism composed of flagellate Streblomastix strix and complex community of Bacteroidetes bacteria on its surface.</title>
        <authorList>
            <person name="Treitli S.C."/>
            <person name="Kolisko M."/>
            <person name="Husnik F."/>
            <person name="Keeling P."/>
            <person name="Hampl V."/>
        </authorList>
    </citation>
    <scope>NUCLEOTIDE SEQUENCE [LARGE SCALE GENOMIC DNA]</scope>
    <source>
        <strain evidence="1">ST1C</strain>
    </source>
</reference>
<proteinExistence type="predicted"/>
<dbReference type="AlphaFoldDB" id="A0A5J4V272"/>
<gene>
    <name evidence="1" type="ORF">EZS28_027973</name>
</gene>
<comment type="caution">
    <text evidence="1">The sequence shown here is derived from an EMBL/GenBank/DDBJ whole genome shotgun (WGS) entry which is preliminary data.</text>
</comment>
<dbReference type="EMBL" id="SNRW01010474">
    <property type="protein sequence ID" value="KAA6376500.1"/>
    <property type="molecule type" value="Genomic_DNA"/>
</dbReference>
<name>A0A5J4V272_9EUKA</name>
<accession>A0A5J4V272</accession>
<organism evidence="1 2">
    <name type="scientific">Streblomastix strix</name>
    <dbReference type="NCBI Taxonomy" id="222440"/>
    <lineage>
        <taxon>Eukaryota</taxon>
        <taxon>Metamonada</taxon>
        <taxon>Preaxostyla</taxon>
        <taxon>Oxymonadida</taxon>
        <taxon>Streblomastigidae</taxon>
        <taxon>Streblomastix</taxon>
    </lineage>
</organism>
<protein>
    <submittedName>
        <fullName evidence="1">Uncharacterized protein</fullName>
    </submittedName>
</protein>
<evidence type="ECO:0000313" key="1">
    <source>
        <dbReference type="EMBL" id="KAA6376500.1"/>
    </source>
</evidence>
<sequence>MPVWGLAAKFYEKVNISPSFTWLLANAPTRRIYKDKPEGADSTWNDLDLEYTCDRNDHEYDYMSPVRQKFGVVDAQCFPNDVPNSLTTCKGTSAAPKPLLQGYTEGRFGGDFDTLKSILLRFGPVMGYNQIVIGWEKKQGRNLMKVIITKDNPDSVEEFTLQKVLLQDTPVYGGSFYFDPGLYKKIDCATELTVTTTADECPCFDKKTDKEAYDADIRKDGICKGASGSVRAQLAVVAVVLFTPILAMFW</sequence>
<dbReference type="Proteomes" id="UP000324800">
    <property type="component" value="Unassembled WGS sequence"/>
</dbReference>
<evidence type="ECO:0000313" key="2">
    <source>
        <dbReference type="Proteomes" id="UP000324800"/>
    </source>
</evidence>